<dbReference type="PANTHER" id="PTHR38730:SF1">
    <property type="entry name" value="SLL7028 PROTEIN"/>
    <property type="match status" value="1"/>
</dbReference>
<dbReference type="Pfam" id="PF13203">
    <property type="entry name" value="DUF2201_N"/>
    <property type="match status" value="1"/>
</dbReference>
<keyword evidence="4" id="KW-1185">Reference proteome</keyword>
<dbReference type="PANTHER" id="PTHR38730">
    <property type="entry name" value="SLL7028 PROTEIN"/>
    <property type="match status" value="1"/>
</dbReference>
<accession>A0ABW1YL64</accession>
<organism evidence="3 4">
    <name type="scientific">Microbulbifer taiwanensis</name>
    <dbReference type="NCBI Taxonomy" id="986746"/>
    <lineage>
        <taxon>Bacteria</taxon>
        <taxon>Pseudomonadati</taxon>
        <taxon>Pseudomonadota</taxon>
        <taxon>Gammaproteobacteria</taxon>
        <taxon>Cellvibrionales</taxon>
        <taxon>Microbulbiferaceae</taxon>
        <taxon>Microbulbifer</taxon>
    </lineage>
</organism>
<feature type="domain" description="VWA-like" evidence="1">
    <location>
        <begin position="272"/>
        <end position="377"/>
    </location>
</feature>
<proteinExistence type="predicted"/>
<dbReference type="RefSeq" id="WP_226864857.1">
    <property type="nucleotide sequence ID" value="NZ_JACZFR010000025.1"/>
</dbReference>
<sequence>MDANTLSRALVRLMLREPFYGHYLAGFHKLFSAEGGDGPALSLQPQGHSDVRLLCRNEAWHALDEAQQLGALKHEALHLVLGHLLLRPDYADKGRFDRAADLVANQYLAPTQRCPGAITLEQVNAWRAELGRPALEAQRELAYYYRLLPPSGGEGRGAGEGLARAGHDNWAAFAQLPEARRSLLDQQLQGRLEQAALRAELEGSGRGLLPGAVLAAVEQLLARRRPSLNWRRALRLFAASSRRTSVRNTLRRPSKRYGTTPGTRIQPHQRLLVAVDTSASIDDAQLSAFFAEINHLWRAGAEIILVECDTAIQRSYSYCGTAPQGVQGRGGTDFTAPVEYANRHRFDGIVYFTDGQAPPPAVRPRVPLLWLLHGDAGDADRSRLTSCGRVIPMAADQ</sequence>
<comment type="caution">
    <text evidence="3">The sequence shown here is derived from an EMBL/GenBank/DDBJ whole genome shotgun (WGS) entry which is preliminary data.</text>
</comment>
<evidence type="ECO:0000313" key="3">
    <source>
        <dbReference type="EMBL" id="MFC6632762.1"/>
    </source>
</evidence>
<dbReference type="EMBL" id="JBHSVR010000001">
    <property type="protein sequence ID" value="MFC6632762.1"/>
    <property type="molecule type" value="Genomic_DNA"/>
</dbReference>
<name>A0ABW1YL64_9GAMM</name>
<dbReference type="Proteomes" id="UP001596425">
    <property type="component" value="Unassembled WGS sequence"/>
</dbReference>
<reference evidence="4" key="1">
    <citation type="journal article" date="2019" name="Int. J. Syst. Evol. Microbiol.">
        <title>The Global Catalogue of Microorganisms (GCM) 10K type strain sequencing project: providing services to taxonomists for standard genome sequencing and annotation.</title>
        <authorList>
            <consortium name="The Broad Institute Genomics Platform"/>
            <consortium name="The Broad Institute Genome Sequencing Center for Infectious Disease"/>
            <person name="Wu L."/>
            <person name="Ma J."/>
        </authorList>
    </citation>
    <scope>NUCLEOTIDE SEQUENCE [LARGE SCALE GENOMIC DNA]</scope>
    <source>
        <strain evidence="4">CGMCC 1.13718</strain>
    </source>
</reference>
<dbReference type="InterPro" id="IPR025154">
    <property type="entry name" value="Put_metallopeptidase_dom"/>
</dbReference>
<gene>
    <name evidence="3" type="ORF">ACFQBM_05700</name>
</gene>
<protein>
    <submittedName>
        <fullName evidence="3">VWA-like domain-containing protein</fullName>
    </submittedName>
</protein>
<evidence type="ECO:0000259" key="1">
    <source>
        <dbReference type="Pfam" id="PF09967"/>
    </source>
</evidence>
<feature type="domain" description="Putative metallopeptidase" evidence="2">
    <location>
        <begin position="49"/>
        <end position="260"/>
    </location>
</feature>
<dbReference type="InterPro" id="IPR018698">
    <property type="entry name" value="VWA-like_dom"/>
</dbReference>
<evidence type="ECO:0000259" key="2">
    <source>
        <dbReference type="Pfam" id="PF13203"/>
    </source>
</evidence>
<evidence type="ECO:0000313" key="4">
    <source>
        <dbReference type="Proteomes" id="UP001596425"/>
    </source>
</evidence>
<dbReference type="Pfam" id="PF09967">
    <property type="entry name" value="DUF2201"/>
    <property type="match status" value="1"/>
</dbReference>